<gene>
    <name evidence="1" type="ORF">ACFQ5P_13310</name>
</gene>
<sequence>MTRRKFGPEFTAEAVRLVTDRRVAVSQAARNLDLPEGVACAAG</sequence>
<protein>
    <submittedName>
        <fullName evidence="1">Transposase</fullName>
    </submittedName>
</protein>
<accession>A0ABW4DZ47</accession>
<dbReference type="EMBL" id="JBHTOQ010000028">
    <property type="protein sequence ID" value="MFD1482268.1"/>
    <property type="molecule type" value="Genomic_DNA"/>
</dbReference>
<keyword evidence="2" id="KW-1185">Reference proteome</keyword>
<dbReference type="RefSeq" id="WP_379107234.1">
    <property type="nucleotide sequence ID" value="NZ_CBCSAJ010000047.1"/>
</dbReference>
<evidence type="ECO:0000313" key="2">
    <source>
        <dbReference type="Proteomes" id="UP001597302"/>
    </source>
</evidence>
<dbReference type="Pfam" id="PF01527">
    <property type="entry name" value="HTH_Tnp_1"/>
    <property type="match status" value="1"/>
</dbReference>
<dbReference type="Proteomes" id="UP001597302">
    <property type="component" value="Unassembled WGS sequence"/>
</dbReference>
<reference evidence="2" key="1">
    <citation type="journal article" date="2019" name="Int. J. Syst. Evol. Microbiol.">
        <title>The Global Catalogue of Microorganisms (GCM) 10K type strain sequencing project: providing services to taxonomists for standard genome sequencing and annotation.</title>
        <authorList>
            <consortium name="The Broad Institute Genomics Platform"/>
            <consortium name="The Broad Institute Genome Sequencing Center for Infectious Disease"/>
            <person name="Wu L."/>
            <person name="Ma J."/>
        </authorList>
    </citation>
    <scope>NUCLEOTIDE SEQUENCE [LARGE SCALE GENOMIC DNA]</scope>
    <source>
        <strain evidence="2">CCM 8875</strain>
    </source>
</reference>
<organism evidence="1 2">
    <name type="scientific">Paracoccus nototheniae</name>
    <dbReference type="NCBI Taxonomy" id="2489002"/>
    <lineage>
        <taxon>Bacteria</taxon>
        <taxon>Pseudomonadati</taxon>
        <taxon>Pseudomonadota</taxon>
        <taxon>Alphaproteobacteria</taxon>
        <taxon>Rhodobacterales</taxon>
        <taxon>Paracoccaceae</taxon>
        <taxon>Paracoccus</taxon>
    </lineage>
</organism>
<dbReference type="InterPro" id="IPR002514">
    <property type="entry name" value="Transposase_8"/>
</dbReference>
<evidence type="ECO:0000313" key="1">
    <source>
        <dbReference type="EMBL" id="MFD1482268.1"/>
    </source>
</evidence>
<comment type="caution">
    <text evidence="1">The sequence shown here is derived from an EMBL/GenBank/DDBJ whole genome shotgun (WGS) entry which is preliminary data.</text>
</comment>
<name>A0ABW4DZ47_9RHOB</name>
<proteinExistence type="predicted"/>